<dbReference type="SUPFAM" id="SSF46458">
    <property type="entry name" value="Globin-like"/>
    <property type="match status" value="1"/>
</dbReference>
<dbReference type="Gene3D" id="1.10.287.950">
    <property type="entry name" value="Methyl-accepting chemotaxis protein"/>
    <property type="match status" value="1"/>
</dbReference>
<dbReference type="GO" id="GO:0007165">
    <property type="term" value="P:signal transduction"/>
    <property type="evidence" value="ECO:0007669"/>
    <property type="project" value="UniProtKB-KW"/>
</dbReference>
<dbReference type="GO" id="GO:0004888">
    <property type="term" value="F:transmembrane signaling receptor activity"/>
    <property type="evidence" value="ECO:0007669"/>
    <property type="project" value="InterPro"/>
</dbReference>
<dbReference type="SUPFAM" id="SSF58104">
    <property type="entry name" value="Methyl-accepting chemotaxis protein (MCP) signaling domain"/>
    <property type="match status" value="1"/>
</dbReference>
<dbReference type="PROSITE" id="PS50192">
    <property type="entry name" value="T_SNARE"/>
    <property type="match status" value="1"/>
</dbReference>
<dbReference type="InterPro" id="IPR004090">
    <property type="entry name" value="Chemotax_Me-accpt_rcpt"/>
</dbReference>
<dbReference type="InterPro" id="IPR039379">
    <property type="entry name" value="Protoglobin_sensor_dom"/>
</dbReference>
<feature type="domain" description="T-SNARE coiled-coil homology" evidence="7">
    <location>
        <begin position="340"/>
        <end position="402"/>
    </location>
</feature>
<proteinExistence type="inferred from homology"/>
<keyword evidence="2" id="KW-0997">Cell inner membrane</keyword>
<dbReference type="GO" id="GO:0006935">
    <property type="term" value="P:chemotaxis"/>
    <property type="evidence" value="ECO:0007669"/>
    <property type="project" value="InterPro"/>
</dbReference>
<organism evidence="8">
    <name type="scientific">Magnetospirillum gryphiswaldense</name>
    <dbReference type="NCBI Taxonomy" id="55518"/>
    <lineage>
        <taxon>Bacteria</taxon>
        <taxon>Pseudomonadati</taxon>
        <taxon>Pseudomonadota</taxon>
        <taxon>Alphaproteobacteria</taxon>
        <taxon>Rhodospirillales</taxon>
        <taxon>Rhodospirillaceae</taxon>
        <taxon>Magnetospirillum</taxon>
    </lineage>
</organism>
<dbReference type="InterPro" id="IPR012292">
    <property type="entry name" value="Globin/Proto"/>
</dbReference>
<dbReference type="PANTHER" id="PTHR32089">
    <property type="entry name" value="METHYL-ACCEPTING CHEMOTAXIS PROTEIN MCPB"/>
    <property type="match status" value="1"/>
</dbReference>
<sequence length="444" mass="47140">MMDLDRSGRIDFLQIDADTCATLREFRVILAPHIDRLLDSFYAHVKNYPEISVKFATPERIAHAAAMQKKHWLDSVFIGNFDDNYFANVTQIGQIHQRIGLEPRWYTAGYCFVLNQVFALAVQAYRKKPEMAARVIAAVNKAAYLDMDLATSVYIETNTAAIIARELGSKADGFERDVKGVVSQVASAATQVEAAARTMAANAEETSVQSTTVAAAAEEATTNIQTVAAAAEELSSSIEEISRQVSHSASIASSAMEEAARTNEMVESLSEAAAKIGQVVNLINAIASQTNLLALNATIEAARAGDAGKGFAVVANEVKSLANQTAKATQEIGQQINAVQNATRDAVGAIGDIARTIGQINDIAGSIAAAVEEQGAATQEIARNVQQAAMGTQEVTGTIARVSAAAYETGNTAREVLTAAASLAENSNVLEQQVDNFVRDIRAG</sequence>
<keyword evidence="2" id="KW-1003">Cell membrane</keyword>
<gene>
    <name evidence="8" type="ORF">MGR_2126</name>
</gene>
<keyword evidence="2" id="KW-0472">Membrane</keyword>
<evidence type="ECO:0000256" key="3">
    <source>
        <dbReference type="ARBA" id="ARBA00023224"/>
    </source>
</evidence>
<dbReference type="AlphaFoldDB" id="A4U0B5"/>
<dbReference type="GO" id="GO:0019825">
    <property type="term" value="F:oxygen binding"/>
    <property type="evidence" value="ECO:0007669"/>
    <property type="project" value="InterPro"/>
</dbReference>
<dbReference type="InterPro" id="IPR000727">
    <property type="entry name" value="T_SNARE_dom"/>
</dbReference>
<dbReference type="GO" id="GO:0005886">
    <property type="term" value="C:plasma membrane"/>
    <property type="evidence" value="ECO:0007669"/>
    <property type="project" value="UniProtKB-SubCell"/>
</dbReference>
<comment type="similarity">
    <text evidence="4">Belongs to the methyl-accepting chemotaxis (MCP) protein family.</text>
</comment>
<dbReference type="InterPro" id="IPR009050">
    <property type="entry name" value="Globin-like_sf"/>
</dbReference>
<evidence type="ECO:0000256" key="1">
    <source>
        <dbReference type="ARBA" id="ARBA00004429"/>
    </source>
</evidence>
<dbReference type="InterPro" id="IPR004089">
    <property type="entry name" value="MCPsignal_dom"/>
</dbReference>
<dbReference type="EMBL" id="CU459003">
    <property type="protein sequence ID" value="CAM76322.1"/>
    <property type="molecule type" value="Genomic_DNA"/>
</dbReference>
<comment type="subcellular location">
    <subcellularLocation>
        <location evidence="1">Cell inner membrane</location>
        <topology evidence="1">Multi-pass membrane protein</topology>
    </subcellularLocation>
</comment>
<evidence type="ECO:0000256" key="2">
    <source>
        <dbReference type="ARBA" id="ARBA00022519"/>
    </source>
</evidence>
<evidence type="ECO:0000259" key="6">
    <source>
        <dbReference type="PROSITE" id="PS50111"/>
    </source>
</evidence>
<evidence type="ECO:0000259" key="7">
    <source>
        <dbReference type="PROSITE" id="PS50192"/>
    </source>
</evidence>
<feature type="domain" description="Methyl-accepting transducer" evidence="6">
    <location>
        <begin position="181"/>
        <end position="424"/>
    </location>
</feature>
<evidence type="ECO:0000313" key="8">
    <source>
        <dbReference type="EMBL" id="CAM76322.1"/>
    </source>
</evidence>
<dbReference type="SMART" id="SM00283">
    <property type="entry name" value="MA"/>
    <property type="match status" value="1"/>
</dbReference>
<dbReference type="PROSITE" id="PS50111">
    <property type="entry name" value="CHEMOTAXIS_TRANSDUC_2"/>
    <property type="match status" value="1"/>
</dbReference>
<dbReference type="InterPro" id="IPR044398">
    <property type="entry name" value="Globin-sensor_dom"/>
</dbReference>
<dbReference type="GO" id="GO:0020037">
    <property type="term" value="F:heme binding"/>
    <property type="evidence" value="ECO:0007669"/>
    <property type="project" value="InterPro"/>
</dbReference>
<dbReference type="Pfam" id="PF00015">
    <property type="entry name" value="MCPsignal"/>
    <property type="match status" value="1"/>
</dbReference>
<dbReference type="PRINTS" id="PR00260">
    <property type="entry name" value="CHEMTRNSDUCR"/>
</dbReference>
<evidence type="ECO:0000256" key="5">
    <source>
        <dbReference type="PROSITE-ProRule" id="PRU00284"/>
    </source>
</evidence>
<accession>A4U0B5</accession>
<dbReference type="CDD" id="cd01068">
    <property type="entry name" value="globin_sensor"/>
    <property type="match status" value="1"/>
</dbReference>
<dbReference type="Pfam" id="PF11563">
    <property type="entry name" value="Protoglobin"/>
    <property type="match status" value="1"/>
</dbReference>
<keyword evidence="3 5" id="KW-0807">Transducer</keyword>
<protein>
    <submittedName>
        <fullName evidence="8">Methyl-accepting chemotaxis protein</fullName>
    </submittedName>
</protein>
<dbReference type="Gene3D" id="1.10.490.10">
    <property type="entry name" value="Globins"/>
    <property type="match status" value="1"/>
</dbReference>
<dbReference type="PANTHER" id="PTHR32089:SF112">
    <property type="entry name" value="LYSOZYME-LIKE PROTEIN-RELATED"/>
    <property type="match status" value="1"/>
</dbReference>
<name>A4U0B5_9PROT</name>
<reference evidence="8" key="1">
    <citation type="journal article" date="2007" name="J. Bacteriol.">
        <title>Comparative genome analysis of four magnetotactic bacteria reveals a complex set of group-specific genes implicated in magnetosome biomineralization and function.</title>
        <authorList>
            <person name="Richter M."/>
            <person name="Kube M."/>
            <person name="Bazylinski D.A."/>
            <person name="Lombardot T."/>
            <person name="Gloeckner F.O."/>
            <person name="Reinhardt R."/>
            <person name="Schueler D."/>
        </authorList>
    </citation>
    <scope>NUCLEOTIDE SEQUENCE</scope>
    <source>
        <strain evidence="8">MSR-1</strain>
    </source>
</reference>
<evidence type="ECO:0000256" key="4">
    <source>
        <dbReference type="ARBA" id="ARBA00029447"/>
    </source>
</evidence>